<dbReference type="Proteomes" id="UP000078387">
    <property type="component" value="Unassembled WGS sequence"/>
</dbReference>
<dbReference type="VEuPathDB" id="AmoebaDB:EHI5A_210310"/>
<feature type="region of interest" description="Disordered" evidence="1">
    <location>
        <begin position="78"/>
        <end position="111"/>
    </location>
</feature>
<reference evidence="2 3" key="1">
    <citation type="submission" date="2016-05" db="EMBL/GenBank/DDBJ databases">
        <title>First whole genome sequencing of Entamoeba histolytica HM1:IMSS-clone-6.</title>
        <authorList>
            <person name="Mukherjee Avik.K."/>
            <person name="Izumyama S."/>
            <person name="Nakada-Tsukui K."/>
            <person name="Nozaki T."/>
        </authorList>
    </citation>
    <scope>NUCLEOTIDE SEQUENCE [LARGE SCALE GENOMIC DNA]</scope>
    <source>
        <strain evidence="2 3">HM1:IMSS clone 6</strain>
    </source>
</reference>
<dbReference type="OMA" id="ASHEYLF"/>
<dbReference type="VEuPathDB" id="AmoebaDB:EHI7A_169850"/>
<protein>
    <submittedName>
        <fullName evidence="2">Uncharacterized protein</fullName>
    </submittedName>
</protein>
<name>A0A5K1V4L5_ENTHI</name>
<dbReference type="VEuPathDB" id="AmoebaDB:EHI_073670"/>
<organism evidence="2 3">
    <name type="scientific">Entamoeba histolytica</name>
    <dbReference type="NCBI Taxonomy" id="5759"/>
    <lineage>
        <taxon>Eukaryota</taxon>
        <taxon>Amoebozoa</taxon>
        <taxon>Evosea</taxon>
        <taxon>Archamoebae</taxon>
        <taxon>Mastigamoebida</taxon>
        <taxon>Entamoebidae</taxon>
        <taxon>Entamoeba</taxon>
    </lineage>
</organism>
<evidence type="ECO:0000256" key="1">
    <source>
        <dbReference type="SAM" id="MobiDB-lite"/>
    </source>
</evidence>
<dbReference type="VEuPathDB" id="AmoebaDB:EHI8A_194360"/>
<sequence length="378" mass="42576">MTDITPQQYLELSQKIDQLQKMVQSIQTSVNSLIQITEIQNTLPKTIENIVKATFNKYLVLPEDYDASIQEMIDKKNKNISTRSSSSYKDTEHKQQEVKQSSSSINQNSVKEEPKKVLQILPILPKEKRSAITEICEIPDKQTTFGINGGVIVVYDRKDGVIELNESKNILANIPNEIVNDIGFTENGTLLLGTDNGIITSKDEEVNKVNISAKSCCEFMGQIVSVCPHGLTYKDGEERKTLKQINSKIEFKDPIKVRASHDYLFVNDSETKILSIFNSSFKIIKAINSTKFIDFCIISDSQIGVIFDKSIRIINIADKSLFVEKEIKLEKEGTKISLARIECVNNQTDPYLVALGNDCKTLYKIPLAFFKSSSKKSK</sequence>
<proteinExistence type="predicted"/>
<gene>
    <name evidence="2" type="ORF">CL6EHI_073670</name>
</gene>
<evidence type="ECO:0000313" key="3">
    <source>
        <dbReference type="Proteomes" id="UP000078387"/>
    </source>
</evidence>
<accession>A0A5K1V4L5</accession>
<comment type="caution">
    <text evidence="2">The sequence shown here is derived from an EMBL/GenBank/DDBJ whole genome shotgun (WGS) entry which is preliminary data.</text>
</comment>
<dbReference type="EMBL" id="BDEQ01000001">
    <property type="protein sequence ID" value="GAT93514.1"/>
    <property type="molecule type" value="Genomic_DNA"/>
</dbReference>
<feature type="compositionally biased region" description="Polar residues" evidence="1">
    <location>
        <begin position="79"/>
        <end position="88"/>
    </location>
</feature>
<evidence type="ECO:0000313" key="2">
    <source>
        <dbReference type="EMBL" id="GAT93514.1"/>
    </source>
</evidence>
<dbReference type="AlphaFoldDB" id="A0A5K1V4L5"/>
<feature type="compositionally biased region" description="Polar residues" evidence="1">
    <location>
        <begin position="98"/>
        <end position="109"/>
    </location>
</feature>
<dbReference type="VEuPathDB" id="AmoebaDB:KM1_266030"/>